<comment type="caution">
    <text evidence="1">The sequence shown here is derived from an EMBL/GenBank/DDBJ whole genome shotgun (WGS) entry which is preliminary data.</text>
</comment>
<keyword evidence="2" id="KW-1185">Reference proteome</keyword>
<dbReference type="PANTHER" id="PTHR18964">
    <property type="entry name" value="ROK (REPRESSOR, ORF, KINASE) FAMILY"/>
    <property type="match status" value="1"/>
</dbReference>
<dbReference type="Proteomes" id="UP001430804">
    <property type="component" value="Unassembled WGS sequence"/>
</dbReference>
<proteinExistence type="predicted"/>
<reference evidence="1" key="1">
    <citation type="submission" date="2021-07" db="EMBL/GenBank/DDBJ databases">
        <title>Pseudohoeflea marina sp. nov. a polyhydroxyalcanoate-producing bacterium.</title>
        <authorList>
            <person name="Zheng W."/>
            <person name="Yu S."/>
            <person name="Huang Y."/>
        </authorList>
    </citation>
    <scope>NUCLEOTIDE SEQUENCE</scope>
    <source>
        <strain evidence="1">DP4N28-3</strain>
    </source>
</reference>
<protein>
    <submittedName>
        <fullName evidence="1">ROK family transcriptional regulator</fullName>
    </submittedName>
</protein>
<evidence type="ECO:0000313" key="1">
    <source>
        <dbReference type="EMBL" id="MBW3097944.1"/>
    </source>
</evidence>
<dbReference type="RefSeq" id="WP_219201894.1">
    <property type="nucleotide sequence ID" value="NZ_JAHWQX010000003.1"/>
</dbReference>
<dbReference type="EMBL" id="JAHWQX010000003">
    <property type="protein sequence ID" value="MBW3097944.1"/>
    <property type="molecule type" value="Genomic_DNA"/>
</dbReference>
<dbReference type="PANTHER" id="PTHR18964:SF169">
    <property type="entry name" value="N-ACETYLMANNOSAMINE KINASE"/>
    <property type="match status" value="1"/>
</dbReference>
<accession>A0ABS6WPP9</accession>
<gene>
    <name evidence="1" type="ORF">KY465_11695</name>
</gene>
<dbReference type="InterPro" id="IPR000600">
    <property type="entry name" value="ROK"/>
</dbReference>
<sequence length="368" mass="39735">MSRTHAELIEIIRAHGPLARSEIAQHTLLSQQSIHRLTEELVKMKLLQRHDAIIKGRGKPSPRLAIDPNGAYAAGLSIEPDAITICWVDFSGAILKVATVAATPNSPAEVLARTVEMITDGCSALKRPLADLAGFGISMQGFRTDRRDASSFTTPLQLEAWSGVDVAALFAPRLTCPVYAENDAALGAVAEQWYGAGRGLSSFVYLAINFGLGGGLVINNRVYYGAHGNAAELSDMYLKSDTPRRPALGGLLAQMRKDGLNVSSIREVIEHADPQSPSVKKWIETVSPQLNQLVRAATAIIDPEAILYGGQAPRALRRLLIAATQPRYPDRYGRAVPGPQLRLAEVEQAPSAVGAAIYAMRRTVLNRF</sequence>
<organism evidence="1 2">
    <name type="scientific">Pseudohoeflea coraliihabitans</name>
    <dbReference type="NCBI Taxonomy" id="2860393"/>
    <lineage>
        <taxon>Bacteria</taxon>
        <taxon>Pseudomonadati</taxon>
        <taxon>Pseudomonadota</taxon>
        <taxon>Alphaproteobacteria</taxon>
        <taxon>Hyphomicrobiales</taxon>
        <taxon>Rhizobiaceae</taxon>
        <taxon>Pseudohoeflea</taxon>
    </lineage>
</organism>
<evidence type="ECO:0000313" key="2">
    <source>
        <dbReference type="Proteomes" id="UP001430804"/>
    </source>
</evidence>
<dbReference type="Pfam" id="PF00480">
    <property type="entry name" value="ROK"/>
    <property type="match status" value="1"/>
</dbReference>
<name>A0ABS6WPP9_9HYPH</name>